<dbReference type="InterPro" id="IPR024791">
    <property type="entry name" value="Cyt_c/ubiquinol_Oxase_su3"/>
</dbReference>
<feature type="transmembrane region" description="Helical" evidence="9">
    <location>
        <begin position="160"/>
        <end position="178"/>
    </location>
</feature>
<dbReference type="PANTHER" id="PTHR11403:SF7">
    <property type="entry name" value="CYTOCHROME C OXIDASE SUBUNIT 3"/>
    <property type="match status" value="1"/>
</dbReference>
<dbReference type="GO" id="GO:0005739">
    <property type="term" value="C:mitochondrion"/>
    <property type="evidence" value="ECO:0007669"/>
    <property type="project" value="TreeGrafter"/>
</dbReference>
<dbReference type="CDD" id="cd01665">
    <property type="entry name" value="Cyt_c_Oxidase_III"/>
    <property type="match status" value="1"/>
</dbReference>
<dbReference type="GeneID" id="67157473"/>
<feature type="transmembrane region" description="Helical" evidence="9">
    <location>
        <begin position="239"/>
        <end position="259"/>
    </location>
</feature>
<dbReference type="SUPFAM" id="SSF81452">
    <property type="entry name" value="Cytochrome c oxidase subunit III-like"/>
    <property type="match status" value="1"/>
</dbReference>
<dbReference type="RefSeq" id="YP_010154769.1">
    <property type="nucleotide sequence ID" value="NC_057194.1"/>
</dbReference>
<keyword evidence="4 8" id="KW-0812">Transmembrane</keyword>
<evidence type="ECO:0000259" key="10">
    <source>
        <dbReference type="PROSITE" id="PS50253"/>
    </source>
</evidence>
<organism evidence="11">
    <name type="scientific">Amegilla calceifera</name>
    <dbReference type="NCBI Taxonomy" id="597987"/>
    <lineage>
        <taxon>Eukaryota</taxon>
        <taxon>Metazoa</taxon>
        <taxon>Ecdysozoa</taxon>
        <taxon>Arthropoda</taxon>
        <taxon>Hexapoda</taxon>
        <taxon>Insecta</taxon>
        <taxon>Pterygota</taxon>
        <taxon>Neoptera</taxon>
        <taxon>Endopterygota</taxon>
        <taxon>Hymenoptera</taxon>
        <taxon>Apocrita</taxon>
        <taxon>Aculeata</taxon>
        <taxon>Apoidea</taxon>
        <taxon>Anthophila</taxon>
        <taxon>Apidae</taxon>
        <taxon>Amegilla</taxon>
    </lineage>
</organism>
<accession>A0A7U0M7Y0</accession>
<feature type="transmembrane region" description="Helical" evidence="9">
    <location>
        <begin position="77"/>
        <end position="101"/>
    </location>
</feature>
<dbReference type="InterPro" id="IPR000298">
    <property type="entry name" value="Cyt_c_oxidase-like_su3"/>
</dbReference>
<reference evidence="11" key="1">
    <citation type="submission" date="2020-11" db="EMBL/GenBank/DDBJ databases">
        <title>First mtgenome sequences from three genera and phylogenetic relationships of the family Apidae based on mtgenome sequences (Hymenoptera: Apoidea).</title>
        <authorList>
            <person name="Wen Z."/>
            <person name="Chen B."/>
        </authorList>
    </citation>
    <scope>NUCLEOTIDE SEQUENCE</scope>
</reference>
<geneLocation type="mitochondrion" evidence="11"/>
<dbReference type="Pfam" id="PF00510">
    <property type="entry name" value="COX3"/>
    <property type="match status" value="1"/>
</dbReference>
<proteinExistence type="inferred from homology"/>
<keyword evidence="8 11" id="KW-0496">Mitochondrion</keyword>
<keyword evidence="6 9" id="KW-1133">Transmembrane helix</keyword>
<evidence type="ECO:0000256" key="6">
    <source>
        <dbReference type="ARBA" id="ARBA00022989"/>
    </source>
</evidence>
<dbReference type="AlphaFoldDB" id="A0A7U0M7Y0"/>
<dbReference type="Gene3D" id="1.20.120.80">
    <property type="entry name" value="Cytochrome c oxidase, subunit III, four-helix bundle"/>
    <property type="match status" value="1"/>
</dbReference>
<evidence type="ECO:0000313" key="11">
    <source>
        <dbReference type="EMBL" id="QQX28004.1"/>
    </source>
</evidence>
<dbReference type="InterPro" id="IPR013833">
    <property type="entry name" value="Cyt_c_oxidase_su3_a-hlx"/>
</dbReference>
<dbReference type="InterPro" id="IPR033945">
    <property type="entry name" value="Cyt_c_oxase_su3_dom"/>
</dbReference>
<keyword evidence="7 9" id="KW-0472">Membrane</keyword>
<dbReference type="GO" id="GO:0004129">
    <property type="term" value="F:cytochrome-c oxidase activity"/>
    <property type="evidence" value="ECO:0007669"/>
    <property type="project" value="InterPro"/>
</dbReference>
<evidence type="ECO:0000256" key="2">
    <source>
        <dbReference type="ARBA" id="ARBA00010581"/>
    </source>
</evidence>
<dbReference type="GO" id="GO:0006123">
    <property type="term" value="P:mitochondrial electron transport, cytochrome c to oxygen"/>
    <property type="evidence" value="ECO:0007669"/>
    <property type="project" value="TreeGrafter"/>
</dbReference>
<comment type="subcellular location">
    <subcellularLocation>
        <location evidence="1">Membrane</location>
        <topology evidence="1">Multi-pass membrane protein</topology>
    </subcellularLocation>
</comment>
<evidence type="ECO:0000256" key="1">
    <source>
        <dbReference type="ARBA" id="ARBA00004141"/>
    </source>
</evidence>
<feature type="transmembrane region" description="Helical" evidence="9">
    <location>
        <begin position="190"/>
        <end position="219"/>
    </location>
</feature>
<comment type="function">
    <text evidence="8">Component of the cytochrome c oxidase, the last enzyme in the mitochondrial electron transport chain which drives oxidative phosphorylation. The respiratory chain contains 3 multisubunit complexes succinate dehydrogenase (complex II, CII), ubiquinol-cytochrome c oxidoreductase (cytochrome b-c1 complex, complex III, CIII) and cytochrome c oxidase (complex IV, CIV), that cooperate to transfer electrons derived from NADH and succinate to molecular oxygen, creating an electrochemical gradient over the inner membrane that drives transmembrane transport and the ATP synthase. Cytochrome c oxidase is the component of the respiratory chain that catalyzes the reduction of oxygen to water. Electrons originating from reduced cytochrome c in the intermembrane space (IMS) are transferred via the dinuclear copper A center (CU(A)) of subunit 2 and heme A of subunit 1 to the active site in subunit 1, a binuclear center (BNC) formed by heme A3 and copper B (CU(B)). The BNC reduces molecular oxygen to 2 water molecules using 4 electrons from cytochrome c in the IMS and 4 protons from the mitochondrial matrix.</text>
</comment>
<feature type="domain" description="Heme-copper oxidase subunit III family profile" evidence="10">
    <location>
        <begin position="3"/>
        <end position="260"/>
    </location>
</feature>
<dbReference type="PROSITE" id="PS50253">
    <property type="entry name" value="COX3"/>
    <property type="match status" value="1"/>
</dbReference>
<keyword evidence="5" id="KW-1278">Translocase</keyword>
<evidence type="ECO:0000256" key="7">
    <source>
        <dbReference type="ARBA" id="ARBA00023136"/>
    </source>
</evidence>
<dbReference type="PANTHER" id="PTHR11403">
    <property type="entry name" value="CYTOCHROME C OXIDASE SUBUNIT III"/>
    <property type="match status" value="1"/>
</dbReference>
<dbReference type="EMBL" id="MW281320">
    <property type="protein sequence ID" value="QQX28004.1"/>
    <property type="molecule type" value="Genomic_DNA"/>
</dbReference>
<protein>
    <recommendedName>
        <fullName evidence="3 8">Cytochrome c oxidase subunit 3</fullName>
    </recommendedName>
</protein>
<dbReference type="InterPro" id="IPR035973">
    <property type="entry name" value="Cyt_c_oxidase_su3-like_sf"/>
</dbReference>
<dbReference type="Gene3D" id="1.10.287.70">
    <property type="match status" value="1"/>
</dbReference>
<sequence length="260" mass="30994">MLMNFPFHMVTPSPWPFFMSLSAMNMMISMVYWFYFSSSVFMFMNMLVNMLILYQWWRDVVRESMFQGCHTLSVVNFLKFSMLLFIISELFFFISFFWTYFHNCVSPGIEIGGIWPPKMVDQFNPYDIPLLNSIILISSGVTVSWSHYCLLNNNYSGTKDGLMITILLGVYFTIIQYIEYYESSFTINDSIFGSIFFMSTGFHGFHVLLGSLMLLSSLVRLSFNHFSSIHHFNFESSLWYWHFVDVVWLFLYIFVYWWVY</sequence>
<comment type="similarity">
    <text evidence="2 8">Belongs to the cytochrome c oxidase subunit 3 family.</text>
</comment>
<feature type="transmembrane region" description="Helical" evidence="9">
    <location>
        <begin position="40"/>
        <end position="57"/>
    </location>
</feature>
<evidence type="ECO:0000256" key="3">
    <source>
        <dbReference type="ARBA" id="ARBA00015944"/>
    </source>
</evidence>
<evidence type="ECO:0000256" key="8">
    <source>
        <dbReference type="RuleBase" id="RU003375"/>
    </source>
</evidence>
<gene>
    <name evidence="11" type="primary">cox3</name>
</gene>
<dbReference type="GO" id="GO:0016020">
    <property type="term" value="C:membrane"/>
    <property type="evidence" value="ECO:0007669"/>
    <property type="project" value="UniProtKB-SubCell"/>
</dbReference>
<evidence type="ECO:0000256" key="4">
    <source>
        <dbReference type="ARBA" id="ARBA00022692"/>
    </source>
</evidence>
<evidence type="ECO:0000256" key="9">
    <source>
        <dbReference type="SAM" id="Phobius"/>
    </source>
</evidence>
<name>A0A7U0M7Y0_9HYME</name>
<feature type="transmembrane region" description="Helical" evidence="9">
    <location>
        <begin position="128"/>
        <end position="148"/>
    </location>
</feature>
<evidence type="ECO:0000256" key="5">
    <source>
        <dbReference type="ARBA" id="ARBA00022967"/>
    </source>
</evidence>